<keyword evidence="1 3" id="KW-0808">Transferase</keyword>
<dbReference type="Gene3D" id="3.40.630.30">
    <property type="match status" value="1"/>
</dbReference>
<dbReference type="Pfam" id="PF00583">
    <property type="entry name" value="Acetyltransf_1"/>
    <property type="match status" value="1"/>
</dbReference>
<evidence type="ECO:0000313" key="3">
    <source>
        <dbReference type="EMBL" id="OWZ04098.1"/>
    </source>
</evidence>
<dbReference type="AlphaFoldDB" id="A0A225VGV5"/>
<dbReference type="PROSITE" id="PS51186">
    <property type="entry name" value="GNAT"/>
    <property type="match status" value="1"/>
</dbReference>
<evidence type="ECO:0000256" key="1">
    <source>
        <dbReference type="ARBA" id="ARBA00022679"/>
    </source>
</evidence>
<dbReference type="CDD" id="cd04301">
    <property type="entry name" value="NAT_SF"/>
    <property type="match status" value="1"/>
</dbReference>
<dbReference type="InterPro" id="IPR000182">
    <property type="entry name" value="GNAT_dom"/>
</dbReference>
<protein>
    <submittedName>
        <fullName evidence="3">N-acetyltransferase-like protein</fullName>
    </submittedName>
</protein>
<dbReference type="InterPro" id="IPR016181">
    <property type="entry name" value="Acyl_CoA_acyltransferase"/>
</dbReference>
<comment type="caution">
    <text evidence="3">The sequence shown here is derived from an EMBL/GenBank/DDBJ whole genome shotgun (WGS) entry which is preliminary data.</text>
</comment>
<organism evidence="3 4">
    <name type="scientific">Phytophthora megakarya</name>
    <dbReference type="NCBI Taxonomy" id="4795"/>
    <lineage>
        <taxon>Eukaryota</taxon>
        <taxon>Sar</taxon>
        <taxon>Stramenopiles</taxon>
        <taxon>Oomycota</taxon>
        <taxon>Peronosporomycetes</taxon>
        <taxon>Peronosporales</taxon>
        <taxon>Peronosporaceae</taxon>
        <taxon>Phytophthora</taxon>
    </lineage>
</organism>
<dbReference type="PANTHER" id="PTHR13947">
    <property type="entry name" value="GNAT FAMILY N-ACETYLTRANSFERASE"/>
    <property type="match status" value="1"/>
</dbReference>
<accession>A0A225VGV5</accession>
<evidence type="ECO:0000313" key="4">
    <source>
        <dbReference type="Proteomes" id="UP000198211"/>
    </source>
</evidence>
<dbReference type="GO" id="GO:0008080">
    <property type="term" value="F:N-acetyltransferase activity"/>
    <property type="evidence" value="ECO:0007669"/>
    <property type="project" value="InterPro"/>
</dbReference>
<dbReference type="Proteomes" id="UP000198211">
    <property type="component" value="Unassembled WGS sequence"/>
</dbReference>
<gene>
    <name evidence="3" type="ORF">PHMEG_00024062</name>
</gene>
<name>A0A225VGV5_9STRA</name>
<keyword evidence="4" id="KW-1185">Reference proteome</keyword>
<proteinExistence type="predicted"/>
<dbReference type="PANTHER" id="PTHR13947:SF37">
    <property type="entry name" value="LD18367P"/>
    <property type="match status" value="1"/>
</dbReference>
<evidence type="ECO:0000259" key="2">
    <source>
        <dbReference type="PROSITE" id="PS51186"/>
    </source>
</evidence>
<dbReference type="EMBL" id="NBNE01005151">
    <property type="protein sequence ID" value="OWZ04098.1"/>
    <property type="molecule type" value="Genomic_DNA"/>
</dbReference>
<reference evidence="4" key="1">
    <citation type="submission" date="2017-03" db="EMBL/GenBank/DDBJ databases">
        <title>Phytopthora megakarya and P. palmivora, two closely related causual agents of cacao black pod achieved similar genome size and gene model numbers by different mechanisms.</title>
        <authorList>
            <person name="Ali S."/>
            <person name="Shao J."/>
            <person name="Larry D.J."/>
            <person name="Kronmiller B."/>
            <person name="Shen D."/>
            <person name="Strem M.D."/>
            <person name="Melnick R.L."/>
            <person name="Guiltinan M.J."/>
            <person name="Tyler B.M."/>
            <person name="Meinhardt L.W."/>
            <person name="Bailey B.A."/>
        </authorList>
    </citation>
    <scope>NUCLEOTIDE SEQUENCE [LARGE SCALE GENOMIC DNA]</scope>
    <source>
        <strain evidence="4">zdho120</strain>
    </source>
</reference>
<dbReference type="OrthoDB" id="91894at2759"/>
<dbReference type="STRING" id="4795.A0A225VGV5"/>
<sequence>MLCYPEQRENPRLLQFIDDSLKTDLIDIERTYLVPGGNYWVATPQDEPSLVIGMVGLEVKPNNEGELRRMSVKNSHRRYGVGRLLLSALEQWAMKQQFRKIWLTTGSVMQKARDFYVSVGYVETDAYLIREEFPVYGVVKLEKDLTA</sequence>
<dbReference type="InterPro" id="IPR050769">
    <property type="entry name" value="NAT_camello-type"/>
</dbReference>
<dbReference type="SUPFAM" id="SSF55729">
    <property type="entry name" value="Acyl-CoA N-acyltransferases (Nat)"/>
    <property type="match status" value="1"/>
</dbReference>
<feature type="domain" description="N-acetyltransferase" evidence="2">
    <location>
        <begin position="1"/>
        <end position="146"/>
    </location>
</feature>